<feature type="transmembrane region" description="Helical" evidence="6">
    <location>
        <begin position="255"/>
        <end position="279"/>
    </location>
</feature>
<name>W4KFA5_HETIT</name>
<dbReference type="Proteomes" id="UP000030671">
    <property type="component" value="Unassembled WGS sequence"/>
</dbReference>
<evidence type="ECO:0000256" key="4">
    <source>
        <dbReference type="ARBA" id="ARBA00023136"/>
    </source>
</evidence>
<protein>
    <recommendedName>
        <fullName evidence="9">Transmembrane protein</fullName>
    </recommendedName>
</protein>
<dbReference type="InParanoid" id="W4KFA5"/>
<dbReference type="GeneID" id="20672654"/>
<feature type="region of interest" description="Disordered" evidence="5">
    <location>
        <begin position="68"/>
        <end position="158"/>
    </location>
</feature>
<feature type="transmembrane region" description="Helical" evidence="6">
    <location>
        <begin position="7"/>
        <end position="30"/>
    </location>
</feature>
<keyword evidence="4 6" id="KW-0472">Membrane</keyword>
<feature type="compositionally biased region" description="Low complexity" evidence="5">
    <location>
        <begin position="86"/>
        <end position="158"/>
    </location>
</feature>
<keyword evidence="8" id="KW-1185">Reference proteome</keyword>
<evidence type="ECO:0000256" key="1">
    <source>
        <dbReference type="ARBA" id="ARBA00004167"/>
    </source>
</evidence>
<keyword evidence="2 6" id="KW-0812">Transmembrane</keyword>
<feature type="region of interest" description="Disordered" evidence="5">
    <location>
        <begin position="435"/>
        <end position="467"/>
    </location>
</feature>
<dbReference type="eggNOG" id="ENOG502RW2U">
    <property type="taxonomic scope" value="Eukaryota"/>
</dbReference>
<dbReference type="AlphaFoldDB" id="W4KFA5"/>
<evidence type="ECO:0000256" key="2">
    <source>
        <dbReference type="ARBA" id="ARBA00022692"/>
    </source>
</evidence>
<organism evidence="7 8">
    <name type="scientific">Heterobasidion irregulare (strain TC 32-1)</name>
    <dbReference type="NCBI Taxonomy" id="747525"/>
    <lineage>
        <taxon>Eukaryota</taxon>
        <taxon>Fungi</taxon>
        <taxon>Dikarya</taxon>
        <taxon>Basidiomycota</taxon>
        <taxon>Agaricomycotina</taxon>
        <taxon>Agaricomycetes</taxon>
        <taxon>Russulales</taxon>
        <taxon>Bondarzewiaceae</taxon>
        <taxon>Heterobasidion</taxon>
        <taxon>Heterobasidion annosum species complex</taxon>
    </lineage>
</organism>
<proteinExistence type="predicted"/>
<dbReference type="EMBL" id="KI925456">
    <property type="protein sequence ID" value="ETW83736.1"/>
    <property type="molecule type" value="Genomic_DNA"/>
</dbReference>
<evidence type="ECO:0000256" key="6">
    <source>
        <dbReference type="SAM" id="Phobius"/>
    </source>
</evidence>
<evidence type="ECO:0000256" key="3">
    <source>
        <dbReference type="ARBA" id="ARBA00022989"/>
    </source>
</evidence>
<dbReference type="PANTHER" id="PTHR15549">
    <property type="entry name" value="PAIRED IMMUNOGLOBULIN-LIKE TYPE 2 RECEPTOR"/>
    <property type="match status" value="1"/>
</dbReference>
<dbReference type="OrthoDB" id="3258719at2759"/>
<evidence type="ECO:0000313" key="7">
    <source>
        <dbReference type="EMBL" id="ETW83736.1"/>
    </source>
</evidence>
<feature type="compositionally biased region" description="Polar residues" evidence="5">
    <location>
        <begin position="68"/>
        <end position="85"/>
    </location>
</feature>
<accession>W4KFA5</accession>
<dbReference type="RefSeq" id="XP_009543491.1">
    <property type="nucleotide sequence ID" value="XM_009545196.1"/>
</dbReference>
<evidence type="ECO:0008006" key="9">
    <source>
        <dbReference type="Google" id="ProtNLM"/>
    </source>
</evidence>
<dbReference type="InterPro" id="IPR051694">
    <property type="entry name" value="Immunoregulatory_rcpt-like"/>
</dbReference>
<reference evidence="7 8" key="1">
    <citation type="journal article" date="2012" name="New Phytol.">
        <title>Insight into trade-off between wood decay and parasitism from the genome of a fungal forest pathogen.</title>
        <authorList>
            <person name="Olson A."/>
            <person name="Aerts A."/>
            <person name="Asiegbu F."/>
            <person name="Belbahri L."/>
            <person name="Bouzid O."/>
            <person name="Broberg A."/>
            <person name="Canback B."/>
            <person name="Coutinho P.M."/>
            <person name="Cullen D."/>
            <person name="Dalman K."/>
            <person name="Deflorio G."/>
            <person name="van Diepen L.T."/>
            <person name="Dunand C."/>
            <person name="Duplessis S."/>
            <person name="Durling M."/>
            <person name="Gonthier P."/>
            <person name="Grimwood J."/>
            <person name="Fossdal C.G."/>
            <person name="Hansson D."/>
            <person name="Henrissat B."/>
            <person name="Hietala A."/>
            <person name="Himmelstrand K."/>
            <person name="Hoffmeister D."/>
            <person name="Hogberg N."/>
            <person name="James T.Y."/>
            <person name="Karlsson M."/>
            <person name="Kohler A."/>
            <person name="Kues U."/>
            <person name="Lee Y.H."/>
            <person name="Lin Y.C."/>
            <person name="Lind M."/>
            <person name="Lindquist E."/>
            <person name="Lombard V."/>
            <person name="Lucas S."/>
            <person name="Lunden K."/>
            <person name="Morin E."/>
            <person name="Murat C."/>
            <person name="Park J."/>
            <person name="Raffaello T."/>
            <person name="Rouze P."/>
            <person name="Salamov A."/>
            <person name="Schmutz J."/>
            <person name="Solheim H."/>
            <person name="Stahlberg J."/>
            <person name="Velez H."/>
            <person name="de Vries R.P."/>
            <person name="Wiebenga A."/>
            <person name="Woodward S."/>
            <person name="Yakovlev I."/>
            <person name="Garbelotto M."/>
            <person name="Martin F."/>
            <person name="Grigoriev I.V."/>
            <person name="Stenlid J."/>
        </authorList>
    </citation>
    <scope>NUCLEOTIDE SEQUENCE [LARGE SCALE GENOMIC DNA]</scope>
    <source>
        <strain evidence="7 8">TC 32-1</strain>
    </source>
</reference>
<sequence>MRSTPSCAARIFTIISLVFLSTLSFTLIYGDHIAIGESPSVVLTSRKREFDLISSRNFAFVNARQADTGSEANNGSVSSISQSLVTPTSQASSSTAQTSSAPPSSSVRQSSSTAEVTSTSIVSASSTSPSPSSSFESSSLAAPSATPSSGTTSTPSSTIATSFATTSASPSASSPSSASSSSASLASSTSASTSAKSSASATSAQVTQTASVAVVAETATFATASRVVSTSSAATASQTSISGAASTGFFSNKAAVAGTFAAVGVVALIIIGGFILVYVRRRNAKRELDDEDFTYFEKPSTSHDGFDRGEELGGGSLGMSATNIAIAPTEMAAYPDRGMHYGQPDAYGISQQQPSGMQPTAGVYNPTEYGIEYPPGTEYRASAYDSRGDPYQQAGEYDPYAAGPAPVRRTSPSGTHPFADPANTMHAQQAPPVSYTRGASRVPHGGYEPSLDSFYGANGAGIGAGRA</sequence>
<dbReference type="KEGG" id="hir:HETIRDRAFT_408074"/>
<dbReference type="GO" id="GO:0016020">
    <property type="term" value="C:membrane"/>
    <property type="evidence" value="ECO:0007669"/>
    <property type="project" value="UniProtKB-SubCell"/>
</dbReference>
<comment type="subcellular location">
    <subcellularLocation>
        <location evidence="1">Membrane</location>
        <topology evidence="1">Single-pass membrane protein</topology>
    </subcellularLocation>
</comment>
<gene>
    <name evidence="7" type="ORF">HETIRDRAFT_408074</name>
</gene>
<evidence type="ECO:0000256" key="5">
    <source>
        <dbReference type="SAM" id="MobiDB-lite"/>
    </source>
</evidence>
<feature type="compositionally biased region" description="Gly residues" evidence="5">
    <location>
        <begin position="458"/>
        <end position="467"/>
    </location>
</feature>
<evidence type="ECO:0000313" key="8">
    <source>
        <dbReference type="Proteomes" id="UP000030671"/>
    </source>
</evidence>
<dbReference type="GO" id="GO:0071944">
    <property type="term" value="C:cell periphery"/>
    <property type="evidence" value="ECO:0007669"/>
    <property type="project" value="UniProtKB-ARBA"/>
</dbReference>
<dbReference type="HOGENOM" id="CLU_674470_0_0_1"/>
<keyword evidence="3 6" id="KW-1133">Transmembrane helix</keyword>